<name>A0A8J8SDM7_9FIRM</name>
<dbReference type="InterPro" id="IPR000257">
    <property type="entry name" value="Uroporphyrinogen_deCOase"/>
</dbReference>
<organism evidence="2 3">
    <name type="scientific">Vallitalea guaymasensis</name>
    <dbReference type="NCBI Taxonomy" id="1185412"/>
    <lineage>
        <taxon>Bacteria</taxon>
        <taxon>Bacillati</taxon>
        <taxon>Bacillota</taxon>
        <taxon>Clostridia</taxon>
        <taxon>Lachnospirales</taxon>
        <taxon>Vallitaleaceae</taxon>
        <taxon>Vallitalea</taxon>
    </lineage>
</organism>
<dbReference type="Pfam" id="PF01208">
    <property type="entry name" value="URO-D"/>
    <property type="match status" value="1"/>
</dbReference>
<dbReference type="InterPro" id="IPR052024">
    <property type="entry name" value="Methanogen_methyltrans"/>
</dbReference>
<dbReference type="AlphaFoldDB" id="A0A8J8SDM7"/>
<dbReference type="EMBL" id="CP058561">
    <property type="protein sequence ID" value="QUH30879.1"/>
    <property type="molecule type" value="Genomic_DNA"/>
</dbReference>
<evidence type="ECO:0000313" key="3">
    <source>
        <dbReference type="Proteomes" id="UP000677305"/>
    </source>
</evidence>
<evidence type="ECO:0000259" key="1">
    <source>
        <dbReference type="Pfam" id="PF01208"/>
    </source>
</evidence>
<dbReference type="PANTHER" id="PTHR47099">
    <property type="entry name" value="METHYLCOBAMIDE:COM METHYLTRANSFERASE MTBA"/>
    <property type="match status" value="1"/>
</dbReference>
<gene>
    <name evidence="2" type="ORF">HYG85_18925</name>
</gene>
<reference evidence="2 3" key="1">
    <citation type="submission" date="2020-07" db="EMBL/GenBank/DDBJ databases">
        <title>Vallitalea guaymasensis genome.</title>
        <authorList>
            <person name="Postec A."/>
        </authorList>
    </citation>
    <scope>NUCLEOTIDE SEQUENCE [LARGE SCALE GENOMIC DNA]</scope>
    <source>
        <strain evidence="2 3">Ra1766G1</strain>
    </source>
</reference>
<keyword evidence="3" id="KW-1185">Reference proteome</keyword>
<dbReference type="KEGG" id="vgu:HYG85_18925"/>
<dbReference type="GO" id="GO:0004853">
    <property type="term" value="F:uroporphyrinogen decarboxylase activity"/>
    <property type="evidence" value="ECO:0007669"/>
    <property type="project" value="InterPro"/>
</dbReference>
<feature type="domain" description="Uroporphyrinogen decarboxylase (URO-D)" evidence="1">
    <location>
        <begin position="118"/>
        <end position="345"/>
    </location>
</feature>
<evidence type="ECO:0000313" key="2">
    <source>
        <dbReference type="EMBL" id="QUH30879.1"/>
    </source>
</evidence>
<dbReference type="Proteomes" id="UP000677305">
    <property type="component" value="Chromosome"/>
</dbReference>
<dbReference type="SUPFAM" id="SSF51726">
    <property type="entry name" value="UROD/MetE-like"/>
    <property type="match status" value="1"/>
</dbReference>
<proteinExistence type="predicted"/>
<dbReference type="PANTHER" id="PTHR47099:SF1">
    <property type="entry name" value="METHYLCOBAMIDE:COM METHYLTRANSFERASE MTBA"/>
    <property type="match status" value="1"/>
</dbReference>
<dbReference type="GO" id="GO:0006779">
    <property type="term" value="P:porphyrin-containing compound biosynthetic process"/>
    <property type="evidence" value="ECO:0007669"/>
    <property type="project" value="InterPro"/>
</dbReference>
<dbReference type="RefSeq" id="WP_212690990.1">
    <property type="nucleotide sequence ID" value="NZ_CP058561.1"/>
</dbReference>
<dbReference type="InterPro" id="IPR038071">
    <property type="entry name" value="UROD/MetE-like_sf"/>
</dbReference>
<dbReference type="Gene3D" id="3.20.20.210">
    <property type="match status" value="1"/>
</dbReference>
<accession>A0A8J8SDM7</accession>
<sequence>MTSKERALAPIKNKTMDRFPMWYGGDPKTTENIVAALGAKDENEALYDILDIDYKTIRPEYVGKPYKTYEDGSFDTDWGIRRAGLHYGQAITHPLAYAKSVKDIMDYPYPDIDDYDCKITEKQLREAEGYTIIGGTWSPFFHDATELIGMEDFFIKMYTDEKVIDTLVGKCFDFYYELTKRSFEQNPGVIDMFFMGNDFGTQRSLLLSPEMWRKYFKPRIRKIVDLAHSNNAVTAVHSCGAIRKLIPDLIDVGFDAVNPIQVNASDMDPQELMDEFGNDITFFGGIDENDILLNQSEERVREETKRIIDILGRKGKYIVAASHDYLLPEVPAKNIIAMFDEAKKYGLGEFGRIS</sequence>
<protein>
    <recommendedName>
        <fullName evidence="1">Uroporphyrinogen decarboxylase (URO-D) domain-containing protein</fullName>
    </recommendedName>
</protein>